<evidence type="ECO:0000313" key="2">
    <source>
        <dbReference type="EMBL" id="KAF7423398.1"/>
    </source>
</evidence>
<name>A0A834P0C1_VESPE</name>
<feature type="compositionally biased region" description="Basic and acidic residues" evidence="1">
    <location>
        <begin position="40"/>
        <end position="52"/>
    </location>
</feature>
<dbReference type="EMBL" id="JACSDY010000007">
    <property type="protein sequence ID" value="KAF7423398.1"/>
    <property type="molecule type" value="Genomic_DNA"/>
</dbReference>
<proteinExistence type="predicted"/>
<reference evidence="2" key="1">
    <citation type="journal article" date="2020" name="G3 (Bethesda)">
        <title>High-Quality Assemblies for Three Invasive Social Wasps from the &lt;i&gt;Vespula&lt;/i&gt; Genus.</title>
        <authorList>
            <person name="Harrop T.W.R."/>
            <person name="Guhlin J."/>
            <person name="McLaughlin G.M."/>
            <person name="Permina E."/>
            <person name="Stockwell P."/>
            <person name="Gilligan J."/>
            <person name="Le Lec M.F."/>
            <person name="Gruber M.A.M."/>
            <person name="Quinn O."/>
            <person name="Lovegrove M."/>
            <person name="Duncan E.J."/>
            <person name="Remnant E.J."/>
            <person name="Van Eeckhoven J."/>
            <person name="Graham B."/>
            <person name="Knapp R.A."/>
            <person name="Langford K.W."/>
            <person name="Kronenberg Z."/>
            <person name="Press M.O."/>
            <person name="Eacker S.M."/>
            <person name="Wilson-Rankin E.E."/>
            <person name="Purcell J."/>
            <person name="Lester P.J."/>
            <person name="Dearden P.K."/>
        </authorList>
    </citation>
    <scope>NUCLEOTIDE SEQUENCE</scope>
    <source>
        <strain evidence="2">Volc-1</strain>
    </source>
</reference>
<evidence type="ECO:0000313" key="3">
    <source>
        <dbReference type="Proteomes" id="UP000600918"/>
    </source>
</evidence>
<comment type="caution">
    <text evidence="2">The sequence shown here is derived from an EMBL/GenBank/DDBJ whole genome shotgun (WGS) entry which is preliminary data.</text>
</comment>
<feature type="region of interest" description="Disordered" evidence="1">
    <location>
        <begin position="40"/>
        <end position="88"/>
    </location>
</feature>
<accession>A0A834P0C1</accession>
<dbReference type="Proteomes" id="UP000600918">
    <property type="component" value="Unassembled WGS sequence"/>
</dbReference>
<sequence length="88" mass="9673">MYVHLLSGRSEAAGNFDTRNHLVGKITPWGNASAFAQVAEEKDGGEDTEKVENNCSKKKARKRNTGCIGTPDRKGRSEETPTFDCRNS</sequence>
<keyword evidence="3" id="KW-1185">Reference proteome</keyword>
<dbReference type="AlphaFoldDB" id="A0A834P0C1"/>
<evidence type="ECO:0000256" key="1">
    <source>
        <dbReference type="SAM" id="MobiDB-lite"/>
    </source>
</evidence>
<organism evidence="2 3">
    <name type="scientific">Vespula pensylvanica</name>
    <name type="common">Western yellow jacket</name>
    <name type="synonym">Wasp</name>
    <dbReference type="NCBI Taxonomy" id="30213"/>
    <lineage>
        <taxon>Eukaryota</taxon>
        <taxon>Metazoa</taxon>
        <taxon>Ecdysozoa</taxon>
        <taxon>Arthropoda</taxon>
        <taxon>Hexapoda</taxon>
        <taxon>Insecta</taxon>
        <taxon>Pterygota</taxon>
        <taxon>Neoptera</taxon>
        <taxon>Endopterygota</taxon>
        <taxon>Hymenoptera</taxon>
        <taxon>Apocrita</taxon>
        <taxon>Aculeata</taxon>
        <taxon>Vespoidea</taxon>
        <taxon>Vespidae</taxon>
        <taxon>Vespinae</taxon>
        <taxon>Vespula</taxon>
    </lineage>
</organism>
<protein>
    <submittedName>
        <fullName evidence="2">Uncharacterized protein</fullName>
    </submittedName>
</protein>
<gene>
    <name evidence="2" type="ORF">H0235_008681</name>
</gene>